<comment type="caution">
    <text evidence="1">The sequence shown here is derived from an EMBL/GenBank/DDBJ whole genome shotgun (WGS) entry which is preliminary data.</text>
</comment>
<protein>
    <submittedName>
        <fullName evidence="1">Uncharacterized protein</fullName>
    </submittedName>
</protein>
<sequence length="279" mass="29419">MIETRKNEHKTEELIAHLIVFGTGHSFQLAWSQVPVCVSRARPSAVSLGVANGFQQMRCVALHLVGVSCRRRAPSPPAAVTPGCRHSRLPSPTVAVATCRPRPPGVALAAAARQPSRAAAGAVRRHPRLPLPPVAVTPSCRHPRLPSPSVAVTPGCRHPRVPFPHVSHVPAVAVDAAGRQPSRVAAGCTVTSGGRPPWWPSPPGSVAICFSHLCCRRCRRPQPAVVVAACCHPHLQLLRAVSWPSRCGVPYGVADVATAVSRAPLPAATAFPRVLACRA</sequence>
<evidence type="ECO:0000313" key="1">
    <source>
        <dbReference type="EMBL" id="KAK1862142.1"/>
    </source>
</evidence>
<evidence type="ECO:0000313" key="2">
    <source>
        <dbReference type="Proteomes" id="UP000798662"/>
    </source>
</evidence>
<dbReference type="Proteomes" id="UP000798662">
    <property type="component" value="Chromosome 1"/>
</dbReference>
<name>A0ACC3BW56_PYRYE</name>
<dbReference type="EMBL" id="CM020618">
    <property type="protein sequence ID" value="KAK1862142.1"/>
    <property type="molecule type" value="Genomic_DNA"/>
</dbReference>
<gene>
    <name evidence="1" type="ORF">I4F81_004718</name>
</gene>
<keyword evidence="2" id="KW-1185">Reference proteome</keyword>
<proteinExistence type="predicted"/>
<organism evidence="1 2">
    <name type="scientific">Pyropia yezoensis</name>
    <name type="common">Susabi-nori</name>
    <name type="synonym">Porphyra yezoensis</name>
    <dbReference type="NCBI Taxonomy" id="2788"/>
    <lineage>
        <taxon>Eukaryota</taxon>
        <taxon>Rhodophyta</taxon>
        <taxon>Bangiophyceae</taxon>
        <taxon>Bangiales</taxon>
        <taxon>Bangiaceae</taxon>
        <taxon>Pyropia</taxon>
    </lineage>
</organism>
<reference evidence="1" key="1">
    <citation type="submission" date="2019-11" db="EMBL/GenBank/DDBJ databases">
        <title>Nori genome reveals adaptations in red seaweeds to the harsh intertidal environment.</title>
        <authorList>
            <person name="Wang D."/>
            <person name="Mao Y."/>
        </authorList>
    </citation>
    <scope>NUCLEOTIDE SEQUENCE</scope>
    <source>
        <tissue evidence="1">Gametophyte</tissue>
    </source>
</reference>
<accession>A0ACC3BW56</accession>